<dbReference type="OrthoDB" id="2974133at2"/>
<sequence>MLLDDDDDDFENPSHLSILEGGIEAWNKWRADKPDEIPDLRGVDFTDPSFAASALWDKRRQKVSLSRANLSGASLDSAELTGIDLQLADLTGANLENAHLERADLRRAKLQSAELSGADLREADFLAADLTSASLVGARIEGANLRRANMTDTDVTSVEYTVRGLSGKCRGIRAEACHGNATFRREVMDQDYLDQMEAQVMAAFAHKGSRAKAILDGFTRPLPPIAGMLLSLPAALQLTKGAIPMFSALLRGDFSAFDLSTFGIFISIVLGAVIFASFMGSTYGRVIAYRIWGLFSFGRRWDVVVFFAGGMIILFSFLYMILSPDHVILSEVGQDKIAFFPLFVAVMGFCTLGVTDLATPVTDLGAVVMIGNVLSGFVTLGLLLSVLGNVFARRS</sequence>
<dbReference type="RefSeq" id="WP_116391264.1">
    <property type="nucleotide sequence ID" value="NZ_QUQO01000001.1"/>
</dbReference>
<organism evidence="2 3">
    <name type="scientific">Parvularcula marina</name>
    <dbReference type="NCBI Taxonomy" id="2292771"/>
    <lineage>
        <taxon>Bacteria</taxon>
        <taxon>Pseudomonadati</taxon>
        <taxon>Pseudomonadota</taxon>
        <taxon>Alphaproteobacteria</taxon>
        <taxon>Parvularculales</taxon>
        <taxon>Parvularculaceae</taxon>
        <taxon>Parvularcula</taxon>
    </lineage>
</organism>
<keyword evidence="1" id="KW-0812">Transmembrane</keyword>
<gene>
    <name evidence="2" type="ORF">DX908_04655</name>
</gene>
<dbReference type="InterPro" id="IPR051082">
    <property type="entry name" value="Pentapeptide-BTB/POZ_domain"/>
</dbReference>
<feature type="transmembrane region" description="Helical" evidence="1">
    <location>
        <begin position="337"/>
        <end position="354"/>
    </location>
</feature>
<keyword evidence="1" id="KW-1133">Transmembrane helix</keyword>
<dbReference type="InParanoid" id="A0A371RGS7"/>
<dbReference type="PANTHER" id="PTHR14136:SF17">
    <property type="entry name" value="BTB_POZ DOMAIN-CONTAINING PROTEIN KCTD9"/>
    <property type="match status" value="1"/>
</dbReference>
<feature type="transmembrane region" description="Helical" evidence="1">
    <location>
        <begin position="303"/>
        <end position="322"/>
    </location>
</feature>
<dbReference type="Gene3D" id="2.160.20.80">
    <property type="entry name" value="E3 ubiquitin-protein ligase SopA"/>
    <property type="match status" value="1"/>
</dbReference>
<feature type="transmembrane region" description="Helical" evidence="1">
    <location>
        <begin position="366"/>
        <end position="392"/>
    </location>
</feature>
<keyword evidence="1" id="KW-0472">Membrane</keyword>
<dbReference type="PANTHER" id="PTHR14136">
    <property type="entry name" value="BTB_POZ DOMAIN-CONTAINING PROTEIN KCTD9"/>
    <property type="match status" value="1"/>
</dbReference>
<dbReference type="Pfam" id="PF00805">
    <property type="entry name" value="Pentapeptide"/>
    <property type="match status" value="1"/>
</dbReference>
<evidence type="ECO:0000256" key="1">
    <source>
        <dbReference type="SAM" id="Phobius"/>
    </source>
</evidence>
<feature type="transmembrane region" description="Helical" evidence="1">
    <location>
        <begin position="262"/>
        <end position="283"/>
    </location>
</feature>
<dbReference type="Proteomes" id="UP000264589">
    <property type="component" value="Unassembled WGS sequence"/>
</dbReference>
<reference evidence="2 3" key="1">
    <citation type="submission" date="2018-08" db="EMBL/GenBank/DDBJ databases">
        <title>Parvularcula sp. SM1705, isolated from surface water of the South Sea China.</title>
        <authorList>
            <person name="Sun L."/>
        </authorList>
    </citation>
    <scope>NUCLEOTIDE SEQUENCE [LARGE SCALE GENOMIC DNA]</scope>
    <source>
        <strain evidence="2 3">SM1705</strain>
    </source>
</reference>
<comment type="caution">
    <text evidence="2">The sequence shown here is derived from an EMBL/GenBank/DDBJ whole genome shotgun (WGS) entry which is preliminary data.</text>
</comment>
<keyword evidence="3" id="KW-1185">Reference proteome</keyword>
<evidence type="ECO:0000313" key="2">
    <source>
        <dbReference type="EMBL" id="RFB04632.1"/>
    </source>
</evidence>
<proteinExistence type="predicted"/>
<dbReference type="EMBL" id="QUQO01000001">
    <property type="protein sequence ID" value="RFB04632.1"/>
    <property type="molecule type" value="Genomic_DNA"/>
</dbReference>
<dbReference type="InterPro" id="IPR001646">
    <property type="entry name" value="5peptide_repeat"/>
</dbReference>
<protein>
    <submittedName>
        <fullName evidence="2">Pentapeptide repeat-containing protein</fullName>
    </submittedName>
</protein>
<accession>A0A371RGS7</accession>
<name>A0A371RGS7_9PROT</name>
<evidence type="ECO:0000313" key="3">
    <source>
        <dbReference type="Proteomes" id="UP000264589"/>
    </source>
</evidence>
<dbReference type="SUPFAM" id="SSF141571">
    <property type="entry name" value="Pentapeptide repeat-like"/>
    <property type="match status" value="1"/>
</dbReference>
<dbReference type="AlphaFoldDB" id="A0A371RGS7"/>